<dbReference type="InterPro" id="IPR000792">
    <property type="entry name" value="Tscrpt_reg_LuxR_C"/>
</dbReference>
<dbReference type="Pfam" id="PF00196">
    <property type="entry name" value="GerE"/>
    <property type="match status" value="1"/>
</dbReference>
<protein>
    <recommendedName>
        <fullName evidence="2">HTH luxR-type domain-containing protein</fullName>
    </recommendedName>
</protein>
<dbReference type="AlphaFoldDB" id="A0A844Z1T9"/>
<dbReference type="SUPFAM" id="SSF46894">
    <property type="entry name" value="C-terminal effector domain of the bipartite response regulators"/>
    <property type="match status" value="1"/>
</dbReference>
<organism evidence="3 4">
    <name type="scientific">Alteraurantiacibacter buctensis</name>
    <dbReference type="NCBI Taxonomy" id="1503981"/>
    <lineage>
        <taxon>Bacteria</taxon>
        <taxon>Pseudomonadati</taxon>
        <taxon>Pseudomonadota</taxon>
        <taxon>Alphaproteobacteria</taxon>
        <taxon>Sphingomonadales</taxon>
        <taxon>Erythrobacteraceae</taxon>
        <taxon>Alteraurantiacibacter</taxon>
    </lineage>
</organism>
<dbReference type="Gene3D" id="1.10.10.10">
    <property type="entry name" value="Winged helix-like DNA-binding domain superfamily/Winged helix DNA-binding domain"/>
    <property type="match status" value="1"/>
</dbReference>
<keyword evidence="1" id="KW-1133">Transmembrane helix</keyword>
<sequence>MTTPSSPLFEVFDSLSERQRQTMALLGEGRTSKEIARSLGISESAAVQRIETVRRKAGGVLRKDLARTYRSYLKSLGQESNGTTARVECPDDPLWRPGQAACNDLTGKSFQLSASLPGEQTDHRNQSVEDMFLGDAIPFEVAAPWGSQSEPAVVPGVLEGRSAALNRMLAAVGLALGMLVLCLVLLAVASEIGELV</sequence>
<dbReference type="EMBL" id="WTYV01000003">
    <property type="protein sequence ID" value="MXO71873.1"/>
    <property type="molecule type" value="Genomic_DNA"/>
</dbReference>
<feature type="transmembrane region" description="Helical" evidence="1">
    <location>
        <begin position="168"/>
        <end position="189"/>
    </location>
</feature>
<dbReference type="OrthoDB" id="7502277at2"/>
<name>A0A844Z1T9_9SPHN</name>
<evidence type="ECO:0000313" key="3">
    <source>
        <dbReference type="EMBL" id="MXO71873.1"/>
    </source>
</evidence>
<keyword evidence="1" id="KW-0812">Transmembrane</keyword>
<keyword evidence="1" id="KW-0472">Membrane</keyword>
<evidence type="ECO:0000313" key="4">
    <source>
        <dbReference type="Proteomes" id="UP000466966"/>
    </source>
</evidence>
<dbReference type="SMART" id="SM00421">
    <property type="entry name" value="HTH_LUXR"/>
    <property type="match status" value="1"/>
</dbReference>
<comment type="caution">
    <text evidence="3">The sequence shown here is derived from an EMBL/GenBank/DDBJ whole genome shotgun (WGS) entry which is preliminary data.</text>
</comment>
<dbReference type="Proteomes" id="UP000466966">
    <property type="component" value="Unassembled WGS sequence"/>
</dbReference>
<dbReference type="RefSeq" id="WP_160771809.1">
    <property type="nucleotide sequence ID" value="NZ_WTYV01000003.1"/>
</dbReference>
<reference evidence="3 4" key="1">
    <citation type="submission" date="2019-12" db="EMBL/GenBank/DDBJ databases">
        <title>Genomic-based taxomic classification of the family Erythrobacteraceae.</title>
        <authorList>
            <person name="Xu L."/>
        </authorList>
    </citation>
    <scope>NUCLEOTIDE SEQUENCE [LARGE SCALE GENOMIC DNA]</scope>
    <source>
        <strain evidence="3 4">M0322</strain>
    </source>
</reference>
<dbReference type="GO" id="GO:0003677">
    <property type="term" value="F:DNA binding"/>
    <property type="evidence" value="ECO:0007669"/>
    <property type="project" value="InterPro"/>
</dbReference>
<proteinExistence type="predicted"/>
<dbReference type="InterPro" id="IPR016032">
    <property type="entry name" value="Sig_transdc_resp-reg_C-effctor"/>
</dbReference>
<dbReference type="GO" id="GO:0006355">
    <property type="term" value="P:regulation of DNA-templated transcription"/>
    <property type="evidence" value="ECO:0007669"/>
    <property type="project" value="InterPro"/>
</dbReference>
<gene>
    <name evidence="3" type="ORF">GRI99_09525</name>
</gene>
<evidence type="ECO:0000256" key="1">
    <source>
        <dbReference type="SAM" id="Phobius"/>
    </source>
</evidence>
<dbReference type="InterPro" id="IPR036388">
    <property type="entry name" value="WH-like_DNA-bd_sf"/>
</dbReference>
<dbReference type="PRINTS" id="PR00038">
    <property type="entry name" value="HTHLUXR"/>
</dbReference>
<evidence type="ECO:0000259" key="2">
    <source>
        <dbReference type="SMART" id="SM00421"/>
    </source>
</evidence>
<feature type="domain" description="HTH luxR-type" evidence="2">
    <location>
        <begin position="12"/>
        <end position="69"/>
    </location>
</feature>
<accession>A0A844Z1T9</accession>
<keyword evidence="4" id="KW-1185">Reference proteome</keyword>